<evidence type="ECO:0000313" key="2">
    <source>
        <dbReference type="EMBL" id="QHN37934.1"/>
    </source>
</evidence>
<dbReference type="PANTHER" id="PTHR32097:SF4">
    <property type="entry name" value="GENERAL STRESS PROTEIN 16U"/>
    <property type="match status" value="1"/>
</dbReference>
<dbReference type="InterPro" id="IPR003325">
    <property type="entry name" value="TerD"/>
</dbReference>
<dbReference type="CDD" id="cd06974">
    <property type="entry name" value="TerD_like"/>
    <property type="match status" value="1"/>
</dbReference>
<organism evidence="2">
    <name type="scientific">Gordonia amarae</name>
    <dbReference type="NCBI Taxonomy" id="36821"/>
    <lineage>
        <taxon>Bacteria</taxon>
        <taxon>Bacillati</taxon>
        <taxon>Actinomycetota</taxon>
        <taxon>Actinomycetes</taxon>
        <taxon>Mycobacteriales</taxon>
        <taxon>Gordoniaceae</taxon>
        <taxon>Gordonia</taxon>
    </lineage>
</organism>
<dbReference type="AlphaFoldDB" id="A0A857LIK1"/>
<accession>A0A857LIK1</accession>
<dbReference type="Gene3D" id="2.60.60.30">
    <property type="entry name" value="sav2460 like domains"/>
    <property type="match status" value="1"/>
</dbReference>
<name>A0A857LIK1_9ACTN</name>
<dbReference type="EMBL" id="CP045810">
    <property type="protein sequence ID" value="QHN37934.1"/>
    <property type="molecule type" value="Genomic_DNA"/>
</dbReference>
<protein>
    <submittedName>
        <fullName evidence="2">Uncharacterized protein</fullName>
    </submittedName>
</protein>
<sequence>MAIDMTRNRTKKAGGGHARVTVTVVVNETASLGYDIDMSGYALDRAGTVLSDKHFVYFNNVTTPDGTVSYRKQGPEQTLVIDLATIDPEVAQVAVAVTVYGAAVGFGRVPGARITVRRDGDVVADYDLTAGLPNTSSVVYGRLARESGAWKFWAEGTAYPDLVATVSSFGVTTS</sequence>
<evidence type="ECO:0000256" key="1">
    <source>
        <dbReference type="ARBA" id="ARBA00008775"/>
    </source>
</evidence>
<gene>
    <name evidence="2" type="ORF">GII30_00920</name>
</gene>
<comment type="similarity">
    <text evidence="1">Belongs to the CAPAB/TerDEXZ family.</text>
</comment>
<dbReference type="Pfam" id="PF02342">
    <property type="entry name" value="TerD"/>
    <property type="match status" value="1"/>
</dbReference>
<proteinExistence type="inferred from homology"/>
<dbReference type="PANTHER" id="PTHR32097">
    <property type="entry name" value="CAMP-BINDING PROTEIN 1-RELATED"/>
    <property type="match status" value="1"/>
</dbReference>
<dbReference type="InterPro" id="IPR051324">
    <property type="entry name" value="Stress/Tellurium_Resist"/>
</dbReference>
<reference evidence="2" key="1">
    <citation type="journal article" date="2021" name="Nat. Microbiol.">
        <title>Cocultivation of an ultrasmall environmental parasitic bacterium with lytic ability against bacteria associated with wastewater foams.</title>
        <authorList>
            <person name="Batinovic S."/>
            <person name="Rose J.J.A."/>
            <person name="Ratcliffe J."/>
            <person name="Seviour R.J."/>
            <person name="Petrovski S."/>
        </authorList>
    </citation>
    <scope>NUCLEOTIDE SEQUENCE</scope>
    <source>
        <strain evidence="2">CON44</strain>
    </source>
</reference>